<protein>
    <submittedName>
        <fullName evidence="1">N-acetylneuraminic acid mutarotase</fullName>
    </submittedName>
</protein>
<reference evidence="1 2" key="1">
    <citation type="submission" date="2017-04" db="EMBL/GenBank/DDBJ databases">
        <authorList>
            <person name="Afonso C.L."/>
            <person name="Miller P.J."/>
            <person name="Scott M.A."/>
            <person name="Spackman E."/>
            <person name="Goraichik I."/>
            <person name="Dimitrov K.M."/>
            <person name="Suarez D.L."/>
            <person name="Swayne D.E."/>
        </authorList>
    </citation>
    <scope>NUCLEOTIDE SEQUENCE [LARGE SCALE GENOMIC DNA]</scope>
    <source>
        <strain evidence="1 2">DSM 19625</strain>
    </source>
</reference>
<dbReference type="SUPFAM" id="SSF117281">
    <property type="entry name" value="Kelch motif"/>
    <property type="match status" value="1"/>
</dbReference>
<dbReference type="EMBL" id="FWYB01000003">
    <property type="protein sequence ID" value="SMC79390.1"/>
    <property type="molecule type" value="Genomic_DNA"/>
</dbReference>
<dbReference type="InterPro" id="IPR015915">
    <property type="entry name" value="Kelch-typ_b-propeller"/>
</dbReference>
<evidence type="ECO:0000313" key="2">
    <source>
        <dbReference type="Proteomes" id="UP000192678"/>
    </source>
</evidence>
<name>A0A1W2C2K3_9SPHI</name>
<organism evidence="1 2">
    <name type="scientific">Pedobacter nyackensis</name>
    <dbReference type="NCBI Taxonomy" id="475255"/>
    <lineage>
        <taxon>Bacteria</taxon>
        <taxon>Pseudomonadati</taxon>
        <taxon>Bacteroidota</taxon>
        <taxon>Sphingobacteriia</taxon>
        <taxon>Sphingobacteriales</taxon>
        <taxon>Sphingobacteriaceae</taxon>
        <taxon>Pedobacter</taxon>
    </lineage>
</organism>
<keyword evidence="2" id="KW-1185">Reference proteome</keyword>
<sequence length="357" mass="37691">MDKSALTKISIIIMLSTITAACSQKMPATYSWSQLPVVPDPVGFAGSYSGISNGALIVAGGANFPDGGAPWTGSTKVWHDDVFVLEKAHGKWLRAGKLPAPLGYGVSLSWKDALVCIGGSNVSGHYADAFMLRYKDQNMQVEKLPDLPAPLANSCGVLIGDVVYIAGGQKNAGDLVASDNFWSLDLSAPEKGWQILPAWPGLPRMLAVAGTAKGAFYLFSGVALKAGKREYLKDAFKYELGKGWQKISDLPAPVVAAPSPAYSPDNTNLQIFGGDDGALAARAAELKGNHPGFSKAILNYSVIADRWTVAGQIEPTAPVTTPLVVWNGQVVLPGGEVRPATRTPNVLIVSVEETKTK</sequence>
<accession>A0A1W2C2K3</accession>
<dbReference type="InterPro" id="IPR056734">
    <property type="entry name" value="NANM"/>
</dbReference>
<dbReference type="PROSITE" id="PS51257">
    <property type="entry name" value="PROKAR_LIPOPROTEIN"/>
    <property type="match status" value="1"/>
</dbReference>
<dbReference type="RefSeq" id="WP_084288872.1">
    <property type="nucleotide sequence ID" value="NZ_FWYB01000003.1"/>
</dbReference>
<dbReference type="STRING" id="475255.SAMN04488101_10375"/>
<gene>
    <name evidence="1" type="ORF">SAMN04488101_10375</name>
</gene>
<dbReference type="Gene3D" id="2.120.10.80">
    <property type="entry name" value="Kelch-type beta propeller"/>
    <property type="match status" value="2"/>
</dbReference>
<dbReference type="Proteomes" id="UP000192678">
    <property type="component" value="Unassembled WGS sequence"/>
</dbReference>
<evidence type="ECO:0000313" key="1">
    <source>
        <dbReference type="EMBL" id="SMC79390.1"/>
    </source>
</evidence>
<dbReference type="OrthoDB" id="9803597at2"/>
<dbReference type="Pfam" id="PF24996">
    <property type="entry name" value="NANM"/>
    <property type="match status" value="2"/>
</dbReference>
<proteinExistence type="predicted"/>
<dbReference type="AlphaFoldDB" id="A0A1W2C2K3"/>